<organism evidence="1 2">
    <name type="scientific">Morella rubra</name>
    <name type="common">Chinese bayberry</name>
    <dbReference type="NCBI Taxonomy" id="262757"/>
    <lineage>
        <taxon>Eukaryota</taxon>
        <taxon>Viridiplantae</taxon>
        <taxon>Streptophyta</taxon>
        <taxon>Embryophyta</taxon>
        <taxon>Tracheophyta</taxon>
        <taxon>Spermatophyta</taxon>
        <taxon>Magnoliopsida</taxon>
        <taxon>eudicotyledons</taxon>
        <taxon>Gunneridae</taxon>
        <taxon>Pentapetalae</taxon>
        <taxon>rosids</taxon>
        <taxon>fabids</taxon>
        <taxon>Fagales</taxon>
        <taxon>Myricaceae</taxon>
        <taxon>Morella</taxon>
    </lineage>
</organism>
<protein>
    <recommendedName>
        <fullName evidence="3">TMV resistance protein N</fullName>
    </recommendedName>
</protein>
<dbReference type="Proteomes" id="UP000516437">
    <property type="component" value="Unassembled WGS sequence"/>
</dbReference>
<gene>
    <name evidence="1" type="ORF">CJ030_MR0G007198</name>
</gene>
<dbReference type="AlphaFoldDB" id="A0A6A1UKE9"/>
<dbReference type="Gene3D" id="3.80.10.10">
    <property type="entry name" value="Ribonuclease Inhibitor"/>
    <property type="match status" value="1"/>
</dbReference>
<evidence type="ECO:0000313" key="2">
    <source>
        <dbReference type="Proteomes" id="UP000516437"/>
    </source>
</evidence>
<keyword evidence="2" id="KW-1185">Reference proteome</keyword>
<dbReference type="EMBL" id="RXIC02000161">
    <property type="protein sequence ID" value="KAB1200458.1"/>
    <property type="molecule type" value="Genomic_DNA"/>
</dbReference>
<dbReference type="InterPro" id="IPR032675">
    <property type="entry name" value="LRR_dom_sf"/>
</dbReference>
<evidence type="ECO:0008006" key="3">
    <source>
        <dbReference type="Google" id="ProtNLM"/>
    </source>
</evidence>
<dbReference type="SUPFAM" id="SSF52058">
    <property type="entry name" value="L domain-like"/>
    <property type="match status" value="1"/>
</dbReference>
<dbReference type="OrthoDB" id="1901675at2759"/>
<accession>A0A6A1UKE9</accession>
<reference evidence="1 2" key="1">
    <citation type="journal article" date="2019" name="Plant Biotechnol. J.">
        <title>The red bayberry genome and genetic basis of sex determination.</title>
        <authorList>
            <person name="Jia H.M."/>
            <person name="Jia H.J."/>
            <person name="Cai Q.L."/>
            <person name="Wang Y."/>
            <person name="Zhao H.B."/>
            <person name="Yang W.F."/>
            <person name="Wang G.Y."/>
            <person name="Li Y.H."/>
            <person name="Zhan D.L."/>
            <person name="Shen Y.T."/>
            <person name="Niu Q.F."/>
            <person name="Chang L."/>
            <person name="Qiu J."/>
            <person name="Zhao L."/>
            <person name="Xie H.B."/>
            <person name="Fu W.Y."/>
            <person name="Jin J."/>
            <person name="Li X.W."/>
            <person name="Jiao Y."/>
            <person name="Zhou C.C."/>
            <person name="Tu T."/>
            <person name="Chai C.Y."/>
            <person name="Gao J.L."/>
            <person name="Fan L.J."/>
            <person name="van de Weg E."/>
            <person name="Wang J.Y."/>
            <person name="Gao Z.S."/>
        </authorList>
    </citation>
    <scope>NUCLEOTIDE SEQUENCE [LARGE SCALE GENOMIC DNA]</scope>
    <source>
        <tissue evidence="1">Leaves</tissue>
    </source>
</reference>
<comment type="caution">
    <text evidence="1">The sequence shown here is derived from an EMBL/GenBank/DDBJ whole genome shotgun (WGS) entry which is preliminary data.</text>
</comment>
<sequence length="224" mass="25179">MSTMDDEISRPAESLPLPPPIAFPSLKWLDVGSSAISKSDLFTQFNFSSTLWFFSLSGSNIISVPSSISRYVGLTHLCLNNCKQLQEIPQLPPKLELSKIWQFNTSDLQELKWVELTGCHKMVVDVENSVPKALLFQGYPTGHDSVYKDSTFSVIFPGIYKHDQEVATYAADMLHEDVDVNFEVPEKEQGNSGHLWMKYNFQRSTRVAMIKTENPNGAPSMGIQ</sequence>
<name>A0A6A1UKE9_9ROSI</name>
<evidence type="ECO:0000313" key="1">
    <source>
        <dbReference type="EMBL" id="KAB1200458.1"/>
    </source>
</evidence>
<proteinExistence type="predicted"/>